<keyword evidence="4" id="KW-1185">Reference proteome</keyword>
<dbReference type="EC" id="3.5.1.-" evidence="3"/>
<feature type="domain" description="NodB homology" evidence="2">
    <location>
        <begin position="69"/>
        <end position="247"/>
    </location>
</feature>
<keyword evidence="1" id="KW-0812">Transmembrane</keyword>
<dbReference type="KEGG" id="chu:CHU_2113"/>
<sequence>MLTYKTFRYLFGSFFIATVLYGSLVSPLPFWVYPMEIMLWMLFIIYAAFRMRAGIFLTSICSLPNASKKNIILTFDDGPHPVYTPLILEALKAMHAKAVFFCIGKNIVQFPELAKQIAAEGHIVANHSYNHSNFIGMYAAKKVAEEIAATEQIIQQTIGRTYKLYRPPFGVTNPNIAKAVQRLSMHSIGWNKRSFDTVSKSTEKVLNRIKPNLKNGDIILLHDTNAHTPVILAEFLLFANANGFIFELNDILDLNNLDE</sequence>
<dbReference type="Pfam" id="PF01522">
    <property type="entry name" value="Polysacc_deac_1"/>
    <property type="match status" value="1"/>
</dbReference>
<dbReference type="RefSeq" id="WP_011585493.1">
    <property type="nucleotide sequence ID" value="NC_008255.1"/>
</dbReference>
<dbReference type="Gene3D" id="3.20.20.370">
    <property type="entry name" value="Glycoside hydrolase/deacetylase"/>
    <property type="match status" value="1"/>
</dbReference>
<dbReference type="OrthoDB" id="9812065at2"/>
<dbReference type="AlphaFoldDB" id="A0A6N4ST36"/>
<feature type="transmembrane region" description="Helical" evidence="1">
    <location>
        <begin position="7"/>
        <end position="24"/>
    </location>
</feature>
<keyword evidence="3" id="KW-0378">Hydrolase</keyword>
<dbReference type="PANTHER" id="PTHR10587">
    <property type="entry name" value="GLYCOSYL TRANSFERASE-RELATED"/>
    <property type="match status" value="1"/>
</dbReference>
<dbReference type="SUPFAM" id="SSF88713">
    <property type="entry name" value="Glycoside hydrolase/deacetylase"/>
    <property type="match status" value="1"/>
</dbReference>
<evidence type="ECO:0000256" key="1">
    <source>
        <dbReference type="SAM" id="Phobius"/>
    </source>
</evidence>
<organism evidence="3 4">
    <name type="scientific">Cytophaga hutchinsonii (strain ATCC 33406 / DSM 1761 / CIP 103989 / NBRC 15051 / NCIMB 9469 / D465)</name>
    <dbReference type="NCBI Taxonomy" id="269798"/>
    <lineage>
        <taxon>Bacteria</taxon>
        <taxon>Pseudomonadati</taxon>
        <taxon>Bacteroidota</taxon>
        <taxon>Cytophagia</taxon>
        <taxon>Cytophagales</taxon>
        <taxon>Cytophagaceae</taxon>
        <taxon>Cytophaga</taxon>
    </lineage>
</organism>
<dbReference type="Proteomes" id="UP000001822">
    <property type="component" value="Chromosome"/>
</dbReference>
<evidence type="ECO:0000259" key="2">
    <source>
        <dbReference type="PROSITE" id="PS51677"/>
    </source>
</evidence>
<dbReference type="EMBL" id="CP000383">
    <property type="protein sequence ID" value="ABG59376.1"/>
    <property type="molecule type" value="Genomic_DNA"/>
</dbReference>
<dbReference type="PROSITE" id="PS51677">
    <property type="entry name" value="NODB"/>
    <property type="match status" value="1"/>
</dbReference>
<dbReference type="GO" id="GO:0005975">
    <property type="term" value="P:carbohydrate metabolic process"/>
    <property type="evidence" value="ECO:0007669"/>
    <property type="project" value="InterPro"/>
</dbReference>
<evidence type="ECO:0000313" key="3">
    <source>
        <dbReference type="EMBL" id="ABG59376.1"/>
    </source>
</evidence>
<protein>
    <submittedName>
        <fullName evidence="3">GlcNAc deacetylase-related protein, carbohydrate esterase family 4 protein</fullName>
        <ecNumber evidence="3">3.5.1.-</ecNumber>
    </submittedName>
</protein>
<dbReference type="GO" id="GO:0016810">
    <property type="term" value="F:hydrolase activity, acting on carbon-nitrogen (but not peptide) bonds"/>
    <property type="evidence" value="ECO:0007669"/>
    <property type="project" value="InterPro"/>
</dbReference>
<dbReference type="InterPro" id="IPR050248">
    <property type="entry name" value="Polysacc_deacetylase_ArnD"/>
</dbReference>
<evidence type="ECO:0000313" key="4">
    <source>
        <dbReference type="Proteomes" id="UP000001822"/>
    </source>
</evidence>
<gene>
    <name evidence="3" type="primary">yheN</name>
    <name evidence="3" type="ordered locus">CHU_2113</name>
</gene>
<accession>A0A6N4ST36</accession>
<keyword evidence="1" id="KW-1133">Transmembrane helix</keyword>
<dbReference type="InterPro" id="IPR011330">
    <property type="entry name" value="Glyco_hydro/deAcase_b/a-brl"/>
</dbReference>
<dbReference type="InterPro" id="IPR002509">
    <property type="entry name" value="NODB_dom"/>
</dbReference>
<reference evidence="3 4" key="1">
    <citation type="journal article" date="2007" name="Appl. Environ. Microbiol.">
        <title>Genome sequence of the cellulolytic gliding bacterium Cytophaga hutchinsonii.</title>
        <authorList>
            <person name="Xie G."/>
            <person name="Bruce D.C."/>
            <person name="Challacombe J.F."/>
            <person name="Chertkov O."/>
            <person name="Detter J.C."/>
            <person name="Gilna P."/>
            <person name="Han C.S."/>
            <person name="Lucas S."/>
            <person name="Misra M."/>
            <person name="Myers G.L."/>
            <person name="Richardson P."/>
            <person name="Tapia R."/>
            <person name="Thayer N."/>
            <person name="Thompson L.S."/>
            <person name="Brettin T.S."/>
            <person name="Henrissat B."/>
            <person name="Wilson D.B."/>
            <person name="McBride M.J."/>
        </authorList>
    </citation>
    <scope>NUCLEOTIDE SEQUENCE [LARGE SCALE GENOMIC DNA]</scope>
    <source>
        <strain evidence="4">ATCC 33406 / DSM 1761 / CIP 103989 / NBRC 15051 / NCIMB 9469 / D465</strain>
    </source>
</reference>
<keyword evidence="1" id="KW-0472">Membrane</keyword>
<name>A0A6N4ST36_CYTH3</name>
<dbReference type="CDD" id="cd10917">
    <property type="entry name" value="CE4_NodB_like_6s_7s"/>
    <property type="match status" value="1"/>
</dbReference>
<feature type="transmembrane region" description="Helical" evidence="1">
    <location>
        <begin position="30"/>
        <end position="49"/>
    </location>
</feature>
<proteinExistence type="predicted"/>